<gene>
    <name evidence="2" type="ORF">BV95_02824</name>
</gene>
<feature type="transmembrane region" description="Helical" evidence="1">
    <location>
        <begin position="100"/>
        <end position="123"/>
    </location>
</feature>
<dbReference type="InterPro" id="IPR005325">
    <property type="entry name" value="DUF308_memb"/>
</dbReference>
<dbReference type="RefSeq" id="WP_051749786.1">
    <property type="nucleotide sequence ID" value="NZ_JFHR01000032.1"/>
</dbReference>
<name>A0A081RCJ0_SPHCR</name>
<feature type="transmembrane region" description="Helical" evidence="1">
    <location>
        <begin position="156"/>
        <end position="178"/>
    </location>
</feature>
<keyword evidence="1" id="KW-0812">Transmembrane</keyword>
<dbReference type="Proteomes" id="UP000028411">
    <property type="component" value="Unassembled WGS sequence"/>
</dbReference>
<organism evidence="2 3">
    <name type="scientific">Sphingobium chlorophenolicum</name>
    <dbReference type="NCBI Taxonomy" id="46429"/>
    <lineage>
        <taxon>Bacteria</taxon>
        <taxon>Pseudomonadati</taxon>
        <taxon>Pseudomonadota</taxon>
        <taxon>Alphaproteobacteria</taxon>
        <taxon>Sphingomonadales</taxon>
        <taxon>Sphingomonadaceae</taxon>
        <taxon>Sphingobium</taxon>
    </lineage>
</organism>
<proteinExistence type="predicted"/>
<dbReference type="Pfam" id="PF03729">
    <property type="entry name" value="DUF308"/>
    <property type="match status" value="1"/>
</dbReference>
<dbReference type="PANTHER" id="PTHR34989:SF1">
    <property type="entry name" value="PROTEIN HDED"/>
    <property type="match status" value="1"/>
</dbReference>
<reference evidence="2 3" key="1">
    <citation type="submission" date="2014-02" db="EMBL/GenBank/DDBJ databases">
        <title>Whole genome sequence of Sphingobium chlorophenolicum NBRC 16172.</title>
        <authorList>
            <person name="Gan H.M."/>
            <person name="Gan H.Y."/>
            <person name="Chew T.H."/>
            <person name="Savka M.A."/>
        </authorList>
    </citation>
    <scope>NUCLEOTIDE SEQUENCE [LARGE SCALE GENOMIC DNA]</scope>
    <source>
        <strain evidence="2 3">NBRC 16172</strain>
    </source>
</reference>
<dbReference type="PATRIC" id="fig|46429.4.peg.2796"/>
<dbReference type="eggNOG" id="COG3247">
    <property type="taxonomic scope" value="Bacteria"/>
</dbReference>
<dbReference type="OrthoDB" id="9815400at2"/>
<feature type="transmembrane region" description="Helical" evidence="1">
    <location>
        <begin position="21"/>
        <end position="40"/>
    </location>
</feature>
<keyword evidence="1" id="KW-0472">Membrane</keyword>
<evidence type="ECO:0000256" key="1">
    <source>
        <dbReference type="SAM" id="Phobius"/>
    </source>
</evidence>
<dbReference type="PANTHER" id="PTHR34989">
    <property type="entry name" value="PROTEIN HDED"/>
    <property type="match status" value="1"/>
</dbReference>
<feature type="transmembrane region" description="Helical" evidence="1">
    <location>
        <begin position="46"/>
        <end position="64"/>
    </location>
</feature>
<accession>A0A081RCJ0</accession>
<keyword evidence="1" id="KW-1133">Transmembrane helix</keyword>
<dbReference type="InterPro" id="IPR052712">
    <property type="entry name" value="Acid_resist_chaperone_HdeD"/>
</dbReference>
<dbReference type="EMBL" id="JFHR01000032">
    <property type="protein sequence ID" value="KEQ52913.1"/>
    <property type="molecule type" value="Genomic_DNA"/>
</dbReference>
<comment type="caution">
    <text evidence="2">The sequence shown here is derived from an EMBL/GenBank/DDBJ whole genome shotgun (WGS) entry which is preliminary data.</text>
</comment>
<sequence>MNLKMALGPGTSISGPQLWRTFIGIGAALALLGILASVNLLLATILATYVVGAAMFAGGIFQLFHAFSVRRFSSGVLWGLAALLYLITASIMIVDPLLGASVLTVFIGITLAASGIARLILAFRHSEGRAWMILSGVISIIAAVLVAVSWPWSSLWLLGMVLAIDLISQGVMLMLFGFSLRSAASVQ</sequence>
<feature type="transmembrane region" description="Helical" evidence="1">
    <location>
        <begin position="130"/>
        <end position="150"/>
    </location>
</feature>
<evidence type="ECO:0000313" key="2">
    <source>
        <dbReference type="EMBL" id="KEQ52913.1"/>
    </source>
</evidence>
<protein>
    <submittedName>
        <fullName evidence="2">Putative membrane protein</fullName>
    </submittedName>
</protein>
<evidence type="ECO:0000313" key="3">
    <source>
        <dbReference type="Proteomes" id="UP000028411"/>
    </source>
</evidence>
<dbReference type="GO" id="GO:0005886">
    <property type="term" value="C:plasma membrane"/>
    <property type="evidence" value="ECO:0007669"/>
    <property type="project" value="TreeGrafter"/>
</dbReference>
<dbReference type="AlphaFoldDB" id="A0A081RCJ0"/>
<feature type="transmembrane region" description="Helical" evidence="1">
    <location>
        <begin position="76"/>
        <end position="94"/>
    </location>
</feature>